<dbReference type="PROSITE" id="PS50113">
    <property type="entry name" value="PAC"/>
    <property type="match status" value="1"/>
</dbReference>
<dbReference type="RefSeq" id="WP_129060461.1">
    <property type="nucleotide sequence ID" value="NZ_NXIE01000001.1"/>
</dbReference>
<evidence type="ECO:0000259" key="5">
    <source>
        <dbReference type="PROSITE" id="PS50113"/>
    </source>
</evidence>
<feature type="domain" description="Response regulatory" evidence="3">
    <location>
        <begin position="21"/>
        <end position="134"/>
    </location>
</feature>
<dbReference type="InterPro" id="IPR013655">
    <property type="entry name" value="PAS_fold_3"/>
</dbReference>
<evidence type="ECO:0000313" key="6">
    <source>
        <dbReference type="EMBL" id="RXK14339.1"/>
    </source>
</evidence>
<dbReference type="EMBL" id="NXIE01000001">
    <property type="protein sequence ID" value="RXK14339.1"/>
    <property type="molecule type" value="Genomic_DNA"/>
</dbReference>
<dbReference type="InterPro" id="IPR001789">
    <property type="entry name" value="Sig_transdc_resp-reg_receiver"/>
</dbReference>
<dbReference type="PANTHER" id="PTHR44757:SF2">
    <property type="entry name" value="BIOFILM ARCHITECTURE MAINTENANCE PROTEIN MBAA"/>
    <property type="match status" value="1"/>
</dbReference>
<keyword evidence="2" id="KW-0175">Coiled coil</keyword>
<gene>
    <name evidence="6" type="ORF">CP965_02520</name>
</gene>
<dbReference type="InterPro" id="IPR000014">
    <property type="entry name" value="PAS"/>
</dbReference>
<dbReference type="GO" id="GO:0000160">
    <property type="term" value="P:phosphorelay signal transduction system"/>
    <property type="evidence" value="ECO:0007669"/>
    <property type="project" value="InterPro"/>
</dbReference>
<dbReference type="CDD" id="cd00130">
    <property type="entry name" value="PAS"/>
    <property type="match status" value="1"/>
</dbReference>
<feature type="domain" description="PAS" evidence="4">
    <location>
        <begin position="167"/>
        <end position="218"/>
    </location>
</feature>
<evidence type="ECO:0000256" key="1">
    <source>
        <dbReference type="PROSITE-ProRule" id="PRU00169"/>
    </source>
</evidence>
<dbReference type="Gene3D" id="3.40.50.2300">
    <property type="match status" value="1"/>
</dbReference>
<feature type="coiled-coil region" evidence="2">
    <location>
        <begin position="312"/>
        <end position="360"/>
    </location>
</feature>
<dbReference type="SMART" id="SM00448">
    <property type="entry name" value="REC"/>
    <property type="match status" value="1"/>
</dbReference>
<protein>
    <submittedName>
        <fullName evidence="6">Uncharacterized protein</fullName>
    </submittedName>
</protein>
<sequence>MDTLNQTNEINFKETILNQVTLLYLEDDKVIETNALSLFNDTFNEVLSSNDLEDSIKLYSQNKSKIDIILVNLDKKSIDFISKIREIDINIPILLVTTFKDNSELMKAIRLKITDYILKPIQFNTTLNIMRKTLEDVENKKLVEKQQNELLVYKDILDKENLVSETDLKGFITYVNDIFCEVSGYTKEELIGQNHNIVRHPDVSEKIYEELWNTIQNKKTWKGKLKNLTKDGTTYYVQATMFPILNADGEIEKYVSSRFLITEQEQEKHKLKKYIMNQKSLQVKHEKQLQEEFHDAVHAAKMANDEKMAKFIQGLNEQIKSLREKNNDGKGRILSLERKLKNAVDRIDNMQTNYQERIEKVHKNAIISLEKYESFKKKNILITEKLEKSQEAIKTLQSYIDEYRKKIENLEDLIEAYEKQYGKITVR</sequence>
<dbReference type="SUPFAM" id="SSF55785">
    <property type="entry name" value="PYP-like sensor domain (PAS domain)"/>
    <property type="match status" value="1"/>
</dbReference>
<reference evidence="6 7" key="1">
    <citation type="submission" date="2017-09" db="EMBL/GenBank/DDBJ databases">
        <title>Genomics of the genus Arcobacter.</title>
        <authorList>
            <person name="Perez-Cataluna A."/>
            <person name="Figueras M.J."/>
            <person name="Salas-Masso N."/>
        </authorList>
    </citation>
    <scope>NUCLEOTIDE SEQUENCE [LARGE SCALE GENOMIC DNA]</scope>
    <source>
        <strain evidence="6 7">F156-34</strain>
    </source>
</reference>
<dbReference type="InterPro" id="IPR011006">
    <property type="entry name" value="CheY-like_superfamily"/>
</dbReference>
<dbReference type="PROSITE" id="PS50110">
    <property type="entry name" value="RESPONSE_REGULATORY"/>
    <property type="match status" value="1"/>
</dbReference>
<dbReference type="Pfam" id="PF00072">
    <property type="entry name" value="Response_reg"/>
    <property type="match status" value="1"/>
</dbReference>
<evidence type="ECO:0000259" key="3">
    <source>
        <dbReference type="PROSITE" id="PS50110"/>
    </source>
</evidence>
<evidence type="ECO:0000313" key="7">
    <source>
        <dbReference type="Proteomes" id="UP000289718"/>
    </source>
</evidence>
<dbReference type="AlphaFoldDB" id="A0A4Q1B6U8"/>
<dbReference type="PANTHER" id="PTHR44757">
    <property type="entry name" value="DIGUANYLATE CYCLASE DGCP"/>
    <property type="match status" value="1"/>
</dbReference>
<dbReference type="InterPro" id="IPR035965">
    <property type="entry name" value="PAS-like_dom_sf"/>
</dbReference>
<dbReference type="SUPFAM" id="SSF52172">
    <property type="entry name" value="CheY-like"/>
    <property type="match status" value="1"/>
</dbReference>
<dbReference type="InterPro" id="IPR001610">
    <property type="entry name" value="PAC"/>
</dbReference>
<dbReference type="InterPro" id="IPR000700">
    <property type="entry name" value="PAS-assoc_C"/>
</dbReference>
<dbReference type="InterPro" id="IPR052155">
    <property type="entry name" value="Biofilm_reg_signaling"/>
</dbReference>
<organism evidence="6 7">
    <name type="scientific">Halarcobacter mediterraneus</name>
    <dbReference type="NCBI Taxonomy" id="2023153"/>
    <lineage>
        <taxon>Bacteria</taxon>
        <taxon>Pseudomonadati</taxon>
        <taxon>Campylobacterota</taxon>
        <taxon>Epsilonproteobacteria</taxon>
        <taxon>Campylobacterales</taxon>
        <taxon>Arcobacteraceae</taxon>
        <taxon>Halarcobacter</taxon>
    </lineage>
</organism>
<feature type="coiled-coil region" evidence="2">
    <location>
        <begin position="386"/>
        <end position="427"/>
    </location>
</feature>
<keyword evidence="7" id="KW-1185">Reference proteome</keyword>
<comment type="caution">
    <text evidence="6">The sequence shown here is derived from an EMBL/GenBank/DDBJ whole genome shotgun (WGS) entry which is preliminary data.</text>
</comment>
<dbReference type="Pfam" id="PF08447">
    <property type="entry name" value="PAS_3"/>
    <property type="match status" value="1"/>
</dbReference>
<evidence type="ECO:0000256" key="2">
    <source>
        <dbReference type="SAM" id="Coils"/>
    </source>
</evidence>
<feature type="domain" description="PAC" evidence="5">
    <location>
        <begin position="219"/>
        <end position="273"/>
    </location>
</feature>
<dbReference type="NCBIfam" id="TIGR00229">
    <property type="entry name" value="sensory_box"/>
    <property type="match status" value="1"/>
</dbReference>
<name>A0A4Q1B6U8_9BACT</name>
<dbReference type="PROSITE" id="PS50112">
    <property type="entry name" value="PAS"/>
    <property type="match status" value="1"/>
</dbReference>
<dbReference type="Gene3D" id="3.30.450.20">
    <property type="entry name" value="PAS domain"/>
    <property type="match status" value="1"/>
</dbReference>
<proteinExistence type="predicted"/>
<dbReference type="Proteomes" id="UP000289718">
    <property type="component" value="Unassembled WGS sequence"/>
</dbReference>
<comment type="caution">
    <text evidence="1">Lacks conserved residue(s) required for the propagation of feature annotation.</text>
</comment>
<evidence type="ECO:0000259" key="4">
    <source>
        <dbReference type="PROSITE" id="PS50112"/>
    </source>
</evidence>
<accession>A0A4Q1B6U8</accession>
<dbReference type="OrthoDB" id="5365249at2"/>
<dbReference type="CDD" id="cd00156">
    <property type="entry name" value="REC"/>
    <property type="match status" value="1"/>
</dbReference>
<dbReference type="SMART" id="SM00086">
    <property type="entry name" value="PAC"/>
    <property type="match status" value="1"/>
</dbReference>